<comment type="caution">
    <text evidence="2">The sequence shown here is derived from an EMBL/GenBank/DDBJ whole genome shotgun (WGS) entry which is preliminary data.</text>
</comment>
<dbReference type="Gene3D" id="3.40.50.2020">
    <property type="match status" value="1"/>
</dbReference>
<feature type="domain" description="Phosphoribosyltransferase" evidence="1">
    <location>
        <begin position="38"/>
        <end position="180"/>
    </location>
</feature>
<dbReference type="SUPFAM" id="SSF53271">
    <property type="entry name" value="PRTase-like"/>
    <property type="match status" value="1"/>
</dbReference>
<dbReference type="Proteomes" id="UP001595665">
    <property type="component" value="Unassembled WGS sequence"/>
</dbReference>
<keyword evidence="2" id="KW-0328">Glycosyltransferase</keyword>
<dbReference type="Gene3D" id="3.30.1310.20">
    <property type="entry name" value="PRTase-like"/>
    <property type="match status" value="1"/>
</dbReference>
<sequence>MTDLERFKNRAQAGMLLARRLAPYARHAATPRSAAGPDAIVLALPRGGVPVAFAVAMTLELELDLLIVRKLGLPWQPEYAIGAVGSGGVQVLQPGVPGLMGVTREEVDAIAARELAEIERRARVYRGGRAEPALAGRVAIVVDDGIATGATMAAAVQVARRRQAARVVVAVPVAPPETLRALAPDVDELVCLAAPPRFRAVSQWYDTFDQTSDEEVQDLLAMAWRHQDDRRPDQQPNREDRT</sequence>
<accession>A0ABV7PK71</accession>
<evidence type="ECO:0000313" key="2">
    <source>
        <dbReference type="EMBL" id="MFC3458463.1"/>
    </source>
</evidence>
<dbReference type="InterPro" id="IPR029057">
    <property type="entry name" value="PRTase-like"/>
</dbReference>
<name>A0ABV7PK71_9BURK</name>
<organism evidence="2 3">
    <name type="scientific">Massilia haematophila</name>
    <dbReference type="NCBI Taxonomy" id="457923"/>
    <lineage>
        <taxon>Bacteria</taxon>
        <taxon>Pseudomonadati</taxon>
        <taxon>Pseudomonadota</taxon>
        <taxon>Betaproteobacteria</taxon>
        <taxon>Burkholderiales</taxon>
        <taxon>Oxalobacteraceae</taxon>
        <taxon>Telluria group</taxon>
        <taxon>Massilia</taxon>
    </lineage>
</organism>
<dbReference type="GO" id="GO:0016757">
    <property type="term" value="F:glycosyltransferase activity"/>
    <property type="evidence" value="ECO:0007669"/>
    <property type="project" value="UniProtKB-KW"/>
</dbReference>
<dbReference type="RefSeq" id="WP_379734901.1">
    <property type="nucleotide sequence ID" value="NZ_JBHRVV010000001.1"/>
</dbReference>
<evidence type="ECO:0000313" key="3">
    <source>
        <dbReference type="Proteomes" id="UP001595665"/>
    </source>
</evidence>
<evidence type="ECO:0000259" key="1">
    <source>
        <dbReference type="Pfam" id="PF00156"/>
    </source>
</evidence>
<reference evidence="3" key="1">
    <citation type="journal article" date="2019" name="Int. J. Syst. Evol. Microbiol.">
        <title>The Global Catalogue of Microorganisms (GCM) 10K type strain sequencing project: providing services to taxonomists for standard genome sequencing and annotation.</title>
        <authorList>
            <consortium name="The Broad Institute Genomics Platform"/>
            <consortium name="The Broad Institute Genome Sequencing Center for Infectious Disease"/>
            <person name="Wu L."/>
            <person name="Ma J."/>
        </authorList>
    </citation>
    <scope>NUCLEOTIDE SEQUENCE [LARGE SCALE GENOMIC DNA]</scope>
    <source>
        <strain evidence="3">CCM 7480</strain>
    </source>
</reference>
<protein>
    <submittedName>
        <fullName evidence="2">Phosphoribosyltransferase</fullName>
    </submittedName>
</protein>
<dbReference type="InterPro" id="IPR000836">
    <property type="entry name" value="PRTase_dom"/>
</dbReference>
<dbReference type="Pfam" id="PF00156">
    <property type="entry name" value="Pribosyltran"/>
    <property type="match status" value="1"/>
</dbReference>
<keyword evidence="2" id="KW-0808">Transferase</keyword>
<gene>
    <name evidence="2" type="ORF">ACFOPH_09415</name>
</gene>
<proteinExistence type="predicted"/>
<dbReference type="EMBL" id="JBHRVV010000001">
    <property type="protein sequence ID" value="MFC3458463.1"/>
    <property type="molecule type" value="Genomic_DNA"/>
</dbReference>
<keyword evidence="3" id="KW-1185">Reference proteome</keyword>
<dbReference type="CDD" id="cd06223">
    <property type="entry name" value="PRTases_typeI"/>
    <property type="match status" value="1"/>
</dbReference>